<feature type="domain" description="TRNA-binding" evidence="17">
    <location>
        <begin position="39"/>
        <end position="152"/>
    </location>
</feature>
<dbReference type="GO" id="GO:0004826">
    <property type="term" value="F:phenylalanine-tRNA ligase activity"/>
    <property type="evidence" value="ECO:0007669"/>
    <property type="project" value="UniProtKB-UniRule"/>
</dbReference>
<comment type="cofactor">
    <cofactor evidence="15">
        <name>Mg(2+)</name>
        <dbReference type="ChEBI" id="CHEBI:18420"/>
    </cofactor>
    <text evidence="15">Binds 2 magnesium ions per tetramer.</text>
</comment>
<dbReference type="SUPFAM" id="SSF55681">
    <property type="entry name" value="Class II aaRS and biotin synthetases"/>
    <property type="match status" value="1"/>
</dbReference>
<dbReference type="PANTHER" id="PTHR10947:SF0">
    <property type="entry name" value="PHENYLALANINE--TRNA LIGASE BETA SUBUNIT"/>
    <property type="match status" value="1"/>
</dbReference>
<keyword evidence="9 15" id="KW-0067">ATP-binding</keyword>
<comment type="caution">
    <text evidence="20">The sequence shown here is derived from an EMBL/GenBank/DDBJ whole genome shotgun (WGS) entry which is preliminary data.</text>
</comment>
<evidence type="ECO:0000256" key="15">
    <source>
        <dbReference type="HAMAP-Rule" id="MF_00283"/>
    </source>
</evidence>
<evidence type="ECO:0000256" key="6">
    <source>
        <dbReference type="ARBA" id="ARBA00022598"/>
    </source>
</evidence>
<dbReference type="GO" id="GO:0006432">
    <property type="term" value="P:phenylalanyl-tRNA aminoacylation"/>
    <property type="evidence" value="ECO:0007669"/>
    <property type="project" value="UniProtKB-UniRule"/>
</dbReference>
<feature type="binding site" evidence="15">
    <location>
        <position position="468"/>
    </location>
    <ligand>
        <name>Mg(2+)</name>
        <dbReference type="ChEBI" id="CHEBI:18420"/>
        <note>shared with alpha subunit</note>
    </ligand>
</feature>
<dbReference type="AlphaFoldDB" id="A0A5D8QCB1"/>
<evidence type="ECO:0000313" key="21">
    <source>
        <dbReference type="Proteomes" id="UP000322976"/>
    </source>
</evidence>
<dbReference type="GO" id="GO:0000049">
    <property type="term" value="F:tRNA binding"/>
    <property type="evidence" value="ECO:0007669"/>
    <property type="project" value="UniProtKB-UniRule"/>
</dbReference>
<keyword evidence="13 15" id="KW-0030">Aminoacyl-tRNA synthetase</keyword>
<keyword evidence="4 15" id="KW-0963">Cytoplasm</keyword>
<keyword evidence="8 15" id="KW-0547">Nucleotide-binding</keyword>
<evidence type="ECO:0000256" key="1">
    <source>
        <dbReference type="ARBA" id="ARBA00004496"/>
    </source>
</evidence>
<dbReference type="Pfam" id="PF01588">
    <property type="entry name" value="tRNA_bind"/>
    <property type="match status" value="1"/>
</dbReference>
<dbReference type="InterPro" id="IPR033714">
    <property type="entry name" value="tRNA_bind_bactPheRS"/>
</dbReference>
<dbReference type="Gene3D" id="3.30.930.10">
    <property type="entry name" value="Bira Bifunctional Protein, Domain 2"/>
    <property type="match status" value="1"/>
</dbReference>
<gene>
    <name evidence="15" type="primary">pheT</name>
    <name evidence="20" type="ORF">FWJ32_05880</name>
</gene>
<comment type="similarity">
    <text evidence="2 15">Belongs to the phenylalanyl-tRNA synthetase beta subunit family. Type 1 subfamily.</text>
</comment>
<dbReference type="InterPro" id="IPR005121">
    <property type="entry name" value="Fdx_antiC-bd"/>
</dbReference>
<evidence type="ECO:0000256" key="9">
    <source>
        <dbReference type="ARBA" id="ARBA00022840"/>
    </source>
</evidence>
<dbReference type="RefSeq" id="WP_149545041.1">
    <property type="nucleotide sequence ID" value="NZ_VTPS01000007.1"/>
</dbReference>
<dbReference type="InterPro" id="IPR002547">
    <property type="entry name" value="tRNA-bd_dom"/>
</dbReference>
<dbReference type="SUPFAM" id="SSF50249">
    <property type="entry name" value="Nucleic acid-binding proteins"/>
    <property type="match status" value="1"/>
</dbReference>
<dbReference type="Pfam" id="PF03484">
    <property type="entry name" value="B5"/>
    <property type="match status" value="1"/>
</dbReference>
<feature type="binding site" evidence="15">
    <location>
        <position position="465"/>
    </location>
    <ligand>
        <name>Mg(2+)</name>
        <dbReference type="ChEBI" id="CHEBI:18420"/>
        <note>shared with alpha subunit</note>
    </ligand>
</feature>
<dbReference type="NCBIfam" id="NF045760">
    <property type="entry name" value="YtpR"/>
    <property type="match status" value="1"/>
</dbReference>
<evidence type="ECO:0000256" key="10">
    <source>
        <dbReference type="ARBA" id="ARBA00022842"/>
    </source>
</evidence>
<evidence type="ECO:0000256" key="5">
    <source>
        <dbReference type="ARBA" id="ARBA00022555"/>
    </source>
</evidence>
<dbReference type="FunFam" id="3.30.70.380:FF:000001">
    <property type="entry name" value="Phenylalanine--tRNA ligase beta subunit"/>
    <property type="match status" value="1"/>
</dbReference>
<keyword evidence="10 15" id="KW-0460">Magnesium</keyword>
<dbReference type="FunFam" id="2.40.50.140:FF:000045">
    <property type="entry name" value="Phenylalanine--tRNA ligase beta subunit"/>
    <property type="match status" value="1"/>
</dbReference>
<name>A0A5D8QCB1_9THEO</name>
<comment type="subcellular location">
    <subcellularLocation>
        <location evidence="1 15">Cytoplasm</location>
    </subcellularLocation>
</comment>
<dbReference type="GO" id="GO:0140096">
    <property type="term" value="F:catalytic activity, acting on a protein"/>
    <property type="evidence" value="ECO:0007669"/>
    <property type="project" value="UniProtKB-ARBA"/>
</dbReference>
<proteinExistence type="inferred from homology"/>
<evidence type="ECO:0000259" key="19">
    <source>
        <dbReference type="PROSITE" id="PS51483"/>
    </source>
</evidence>
<dbReference type="InterPro" id="IPR041616">
    <property type="entry name" value="PheRS_beta_core"/>
</dbReference>
<dbReference type="PROSITE" id="PS51483">
    <property type="entry name" value="B5"/>
    <property type="match status" value="1"/>
</dbReference>
<dbReference type="InterPro" id="IPR005147">
    <property type="entry name" value="tRNA_synthase_B5-dom"/>
</dbReference>
<protein>
    <recommendedName>
        <fullName evidence="15">Phenylalanine--tRNA ligase beta subunit</fullName>
        <ecNumber evidence="15">6.1.1.20</ecNumber>
    </recommendedName>
    <alternativeName>
        <fullName evidence="15">Phenylalanyl-tRNA synthetase beta subunit</fullName>
        <shortName evidence="15">PheRS</shortName>
    </alternativeName>
</protein>
<evidence type="ECO:0000256" key="4">
    <source>
        <dbReference type="ARBA" id="ARBA00022490"/>
    </source>
</evidence>
<dbReference type="Proteomes" id="UP000322976">
    <property type="component" value="Unassembled WGS sequence"/>
</dbReference>
<feature type="binding site" evidence="15">
    <location>
        <position position="469"/>
    </location>
    <ligand>
        <name>Mg(2+)</name>
        <dbReference type="ChEBI" id="CHEBI:18420"/>
        <note>shared with alpha subunit</note>
    </ligand>
</feature>
<dbReference type="InterPro" id="IPR045864">
    <property type="entry name" value="aa-tRNA-synth_II/BPL/LPL"/>
</dbReference>
<feature type="domain" description="B5" evidence="19">
    <location>
        <begin position="406"/>
        <end position="481"/>
    </location>
</feature>
<sequence length="797" mass="89384">MLVPLSWLKEFVDIDIPVGELCNRLTMTGTKVETYKYMGENIENVVIGKILKIEKHPNADNLLVGSVDTGNDILRIVTGATNIYEGAFIPVAKIGARLPGGIKIRKNKLRGIESMGMMCSAEELGLDESLLPEYQRGGIFILPELPIGEDAVRAIGLDDYIIEFEITPNRPDELSIVGIAREVAVTLGKEFRMPNFDMPEVLKTEELPITVEIKDNDLCKRYVGCVIDNIQIKESPWDIQMKLIKCGIRPINNIVDITNYVMLELGQPLHAFDADKVSEGKIIVRRALEGEKIVTIDHKERELRSDMLLITDSKGPIGIAGVMGGLNTEITADTKRVFIESANFLGSNIRRTSKALGMRSEASSRFEKGLALEIAPLAANRCAVLISEQGAGIPYSNMIDVYSVLPERHSITVNINRINGLLGLNIDVRTITEILERLEFKVDIHGDMLNIALPYFRNDIEGEADIAEEIARFYGYDRIPETILDGKRMVQGRRTLEQTLELRAKNILSSFSLYEAVTFSFADPEDLDRLYLPQEDLRRKYVTISNSLGKNQSVMRTTLIPDMIKTLKLNISRGYKRVLMFEIAPVYFRNDEELKELPDQVKKLCIGLSGENIDFYDIKGCIEYMFEGLNVKGVNYTRSDEPYLHPGVSINIIIDGEVVGSAGRLHPRVADRYDISRETYVAELDMDAIFKKADVTKTYKPLPKFPSVERDAAFIVAEEVSVGDMTKAIMESGGKLIEEISLFDIYRGKQIPEGKKSVAFSITFRAADRTLTVTEIDDVMTKIIERIKTDFNGVLRG</sequence>
<dbReference type="NCBIfam" id="TIGR00472">
    <property type="entry name" value="pheT_bact"/>
    <property type="match status" value="1"/>
</dbReference>
<organism evidence="20 21">
    <name type="scientific">Calorimonas adulescens</name>
    <dbReference type="NCBI Taxonomy" id="2606906"/>
    <lineage>
        <taxon>Bacteria</taxon>
        <taxon>Bacillati</taxon>
        <taxon>Bacillota</taxon>
        <taxon>Clostridia</taxon>
        <taxon>Thermoanaerobacterales</taxon>
        <taxon>Thermoanaerobacteraceae</taxon>
        <taxon>Calorimonas</taxon>
    </lineage>
</organism>
<evidence type="ECO:0000256" key="8">
    <source>
        <dbReference type="ARBA" id="ARBA00022741"/>
    </source>
</evidence>
<dbReference type="SUPFAM" id="SSF46955">
    <property type="entry name" value="Putative DNA-binding domain"/>
    <property type="match status" value="1"/>
</dbReference>
<dbReference type="GO" id="GO:0009328">
    <property type="term" value="C:phenylalanine-tRNA ligase complex"/>
    <property type="evidence" value="ECO:0007669"/>
    <property type="project" value="TreeGrafter"/>
</dbReference>
<dbReference type="InterPro" id="IPR045060">
    <property type="entry name" value="Phe-tRNA-ligase_IIc_bsu"/>
</dbReference>
<keyword evidence="6 15" id="KW-0436">Ligase</keyword>
<dbReference type="GO" id="GO:0005524">
    <property type="term" value="F:ATP binding"/>
    <property type="evidence" value="ECO:0007669"/>
    <property type="project" value="UniProtKB-UniRule"/>
</dbReference>
<evidence type="ECO:0000259" key="18">
    <source>
        <dbReference type="PROSITE" id="PS51447"/>
    </source>
</evidence>
<dbReference type="InterPro" id="IPR012340">
    <property type="entry name" value="NA-bd_OB-fold"/>
</dbReference>
<dbReference type="InterPro" id="IPR036690">
    <property type="entry name" value="Fdx_antiC-bd_sf"/>
</dbReference>
<dbReference type="EC" id="6.1.1.20" evidence="15"/>
<dbReference type="Pfam" id="PF03147">
    <property type="entry name" value="FDX-ACB"/>
    <property type="match status" value="1"/>
</dbReference>
<dbReference type="PROSITE" id="PS51447">
    <property type="entry name" value="FDX_ACB"/>
    <property type="match status" value="1"/>
</dbReference>
<dbReference type="SMART" id="SM00896">
    <property type="entry name" value="FDX-ACB"/>
    <property type="match status" value="1"/>
</dbReference>
<dbReference type="Pfam" id="PF03483">
    <property type="entry name" value="B3_4"/>
    <property type="match status" value="1"/>
</dbReference>
<feature type="binding site" evidence="15">
    <location>
        <position position="459"/>
    </location>
    <ligand>
        <name>Mg(2+)</name>
        <dbReference type="ChEBI" id="CHEBI:18420"/>
        <note>shared with alpha subunit</note>
    </ligand>
</feature>
<comment type="subunit">
    <text evidence="3 15">Tetramer of two alpha and two beta subunits.</text>
</comment>
<comment type="catalytic activity">
    <reaction evidence="14 15">
        <text>tRNA(Phe) + L-phenylalanine + ATP = L-phenylalanyl-tRNA(Phe) + AMP + diphosphate + H(+)</text>
        <dbReference type="Rhea" id="RHEA:19413"/>
        <dbReference type="Rhea" id="RHEA-COMP:9668"/>
        <dbReference type="Rhea" id="RHEA-COMP:9699"/>
        <dbReference type="ChEBI" id="CHEBI:15378"/>
        <dbReference type="ChEBI" id="CHEBI:30616"/>
        <dbReference type="ChEBI" id="CHEBI:33019"/>
        <dbReference type="ChEBI" id="CHEBI:58095"/>
        <dbReference type="ChEBI" id="CHEBI:78442"/>
        <dbReference type="ChEBI" id="CHEBI:78531"/>
        <dbReference type="ChEBI" id="CHEBI:456215"/>
        <dbReference type="EC" id="6.1.1.20"/>
    </reaction>
</comment>
<evidence type="ECO:0000256" key="2">
    <source>
        <dbReference type="ARBA" id="ARBA00008653"/>
    </source>
</evidence>
<evidence type="ECO:0000256" key="14">
    <source>
        <dbReference type="ARBA" id="ARBA00049255"/>
    </source>
</evidence>
<dbReference type="SUPFAM" id="SSF54991">
    <property type="entry name" value="Anticodon-binding domain of PheRS"/>
    <property type="match status" value="1"/>
</dbReference>
<dbReference type="GO" id="GO:0016740">
    <property type="term" value="F:transferase activity"/>
    <property type="evidence" value="ECO:0007669"/>
    <property type="project" value="UniProtKB-ARBA"/>
</dbReference>
<feature type="domain" description="FDX-ACB" evidence="18">
    <location>
        <begin position="703"/>
        <end position="796"/>
    </location>
</feature>
<evidence type="ECO:0000259" key="17">
    <source>
        <dbReference type="PROSITE" id="PS50886"/>
    </source>
</evidence>
<dbReference type="InterPro" id="IPR020825">
    <property type="entry name" value="Phe-tRNA_synthase-like_B3/B4"/>
</dbReference>
<dbReference type="SMART" id="SM00874">
    <property type="entry name" value="B5"/>
    <property type="match status" value="1"/>
</dbReference>
<dbReference type="Gene3D" id="2.40.50.140">
    <property type="entry name" value="Nucleic acid-binding proteins"/>
    <property type="match status" value="1"/>
</dbReference>
<accession>A0A5D8QCB1</accession>
<dbReference type="Gene3D" id="3.50.40.10">
    <property type="entry name" value="Phenylalanyl-trna Synthetase, Chain B, domain 3"/>
    <property type="match status" value="1"/>
</dbReference>
<dbReference type="InterPro" id="IPR009061">
    <property type="entry name" value="DNA-bd_dom_put_sf"/>
</dbReference>
<dbReference type="PROSITE" id="PS50886">
    <property type="entry name" value="TRBD"/>
    <property type="match status" value="1"/>
</dbReference>
<keyword evidence="12 15" id="KW-0648">Protein biosynthesis</keyword>
<dbReference type="Gene3D" id="3.30.56.10">
    <property type="match status" value="2"/>
</dbReference>
<dbReference type="CDD" id="cd02796">
    <property type="entry name" value="tRNA_bind_bactPheRS"/>
    <property type="match status" value="1"/>
</dbReference>
<evidence type="ECO:0000256" key="13">
    <source>
        <dbReference type="ARBA" id="ARBA00023146"/>
    </source>
</evidence>
<evidence type="ECO:0000256" key="7">
    <source>
        <dbReference type="ARBA" id="ARBA00022723"/>
    </source>
</evidence>
<keyword evidence="11 16" id="KW-0694">RNA-binding</keyword>
<dbReference type="EMBL" id="VTPS01000007">
    <property type="protein sequence ID" value="TZE82280.1"/>
    <property type="molecule type" value="Genomic_DNA"/>
</dbReference>
<dbReference type="PANTHER" id="PTHR10947">
    <property type="entry name" value="PHENYLALANYL-TRNA SYNTHETASE BETA CHAIN AND LEUCINE-RICH REPEAT-CONTAINING PROTEIN 47"/>
    <property type="match status" value="1"/>
</dbReference>
<dbReference type="InterPro" id="IPR005146">
    <property type="entry name" value="B3/B4_tRNA-bd"/>
</dbReference>
<evidence type="ECO:0000256" key="3">
    <source>
        <dbReference type="ARBA" id="ARBA00011209"/>
    </source>
</evidence>
<reference evidence="20 21" key="1">
    <citation type="submission" date="2019-08" db="EMBL/GenBank/DDBJ databases">
        <title>Calorimonas adulescens gen. nov., sp. nov., an anaerobic thermophilic bacterium from Sakhalin hot spring.</title>
        <authorList>
            <person name="Khomyakova M.A."/>
            <person name="Merkel A.Y."/>
            <person name="Novikov A."/>
            <person name="Bonch-Osmolovskaya E.A."/>
            <person name="Slobodkin A.I."/>
        </authorList>
    </citation>
    <scope>NUCLEOTIDE SEQUENCE [LARGE SCALE GENOMIC DNA]</scope>
    <source>
        <strain evidence="20 21">A05MB</strain>
    </source>
</reference>
<keyword evidence="7 15" id="KW-0479">Metal-binding</keyword>
<evidence type="ECO:0000256" key="16">
    <source>
        <dbReference type="PROSITE-ProRule" id="PRU00209"/>
    </source>
</evidence>
<dbReference type="Pfam" id="PF17759">
    <property type="entry name" value="tRNA_synthFbeta"/>
    <property type="match status" value="1"/>
</dbReference>
<dbReference type="CDD" id="cd00769">
    <property type="entry name" value="PheRS_beta_core"/>
    <property type="match status" value="1"/>
</dbReference>
<dbReference type="SMART" id="SM00873">
    <property type="entry name" value="B3_4"/>
    <property type="match status" value="1"/>
</dbReference>
<evidence type="ECO:0000313" key="20">
    <source>
        <dbReference type="EMBL" id="TZE82280.1"/>
    </source>
</evidence>
<dbReference type="InterPro" id="IPR004532">
    <property type="entry name" value="Phe-tRNA-ligase_IIc_bsu_bact"/>
</dbReference>
<dbReference type="Gene3D" id="3.30.70.380">
    <property type="entry name" value="Ferrodoxin-fold anticodon-binding domain"/>
    <property type="match status" value="1"/>
</dbReference>
<evidence type="ECO:0000256" key="11">
    <source>
        <dbReference type="ARBA" id="ARBA00022884"/>
    </source>
</evidence>
<evidence type="ECO:0000256" key="12">
    <source>
        <dbReference type="ARBA" id="ARBA00022917"/>
    </source>
</evidence>
<dbReference type="HAMAP" id="MF_00283">
    <property type="entry name" value="Phe_tRNA_synth_beta1"/>
    <property type="match status" value="1"/>
</dbReference>
<dbReference type="GO" id="GO:0000287">
    <property type="term" value="F:magnesium ion binding"/>
    <property type="evidence" value="ECO:0007669"/>
    <property type="project" value="UniProtKB-UniRule"/>
</dbReference>
<keyword evidence="21" id="KW-1185">Reference proteome</keyword>
<keyword evidence="5 16" id="KW-0820">tRNA-binding</keyword>
<dbReference type="SUPFAM" id="SSF56037">
    <property type="entry name" value="PheT/TilS domain"/>
    <property type="match status" value="1"/>
</dbReference>